<organism evidence="2 3">
    <name type="scientific">Ovis ammon polii</name>
    <dbReference type="NCBI Taxonomy" id="230172"/>
    <lineage>
        <taxon>Eukaryota</taxon>
        <taxon>Metazoa</taxon>
        <taxon>Chordata</taxon>
        <taxon>Craniata</taxon>
        <taxon>Vertebrata</taxon>
        <taxon>Euteleostomi</taxon>
        <taxon>Mammalia</taxon>
        <taxon>Eutheria</taxon>
        <taxon>Laurasiatheria</taxon>
        <taxon>Artiodactyla</taxon>
        <taxon>Ruminantia</taxon>
        <taxon>Pecora</taxon>
        <taxon>Bovidae</taxon>
        <taxon>Caprinae</taxon>
        <taxon>Ovis</taxon>
    </lineage>
</organism>
<accession>A0AAD4YE62</accession>
<dbReference type="Proteomes" id="UP001214576">
    <property type="component" value="Unassembled WGS sequence"/>
</dbReference>
<feature type="transmembrane region" description="Helical" evidence="1">
    <location>
        <begin position="23"/>
        <end position="42"/>
    </location>
</feature>
<keyword evidence="1" id="KW-0812">Transmembrane</keyword>
<evidence type="ECO:0000313" key="3">
    <source>
        <dbReference type="Proteomes" id="UP001214576"/>
    </source>
</evidence>
<keyword evidence="1" id="KW-1133">Transmembrane helix</keyword>
<dbReference type="EMBL" id="JAKZEL010000001">
    <property type="protein sequence ID" value="KAI4547690.1"/>
    <property type="molecule type" value="Genomic_DNA"/>
</dbReference>
<name>A0AAD4YE62_OVIAM</name>
<sequence length="212" mass="23185">MSIGCMRTVLFIYLVWRWTFSRFYVLAAVHGAAVNAVWWLALQPTRRAHAARMSFCTACPQLPVGGSEPESPALPGKFLISGPPVKSQGWKMGPLKKAVAKGKSKRCQTRSLSCSGGNRPRLSPWPPPRAGAIHGEAAPCSQTLINYIPFSPWLDKLILSLSWVFSRCGPLAENAFSKSLCGLVPSFYSDFNRNGILSEKTSLIIPFKDASS</sequence>
<evidence type="ECO:0000313" key="2">
    <source>
        <dbReference type="EMBL" id="KAI4547690.1"/>
    </source>
</evidence>
<keyword evidence="1" id="KW-0472">Membrane</keyword>
<reference evidence="2" key="1">
    <citation type="submission" date="2022-03" db="EMBL/GenBank/DDBJ databases">
        <title>Genomic analyses of argali, domestic sheep and their hybrids provide insights into chromosomal evolution, heterosis and genetic basis of agronomic traits.</title>
        <authorList>
            <person name="Li M."/>
        </authorList>
    </citation>
    <scope>NUCLEOTIDE SEQUENCE</scope>
    <source>
        <strain evidence="2">CAU-MHL-2022a</strain>
        <tissue evidence="2">Skin</tissue>
    </source>
</reference>
<proteinExistence type="predicted"/>
<comment type="caution">
    <text evidence="2">The sequence shown here is derived from an EMBL/GenBank/DDBJ whole genome shotgun (WGS) entry which is preliminary data.</text>
</comment>
<dbReference type="AlphaFoldDB" id="A0AAD4YE62"/>
<keyword evidence="3" id="KW-1185">Reference proteome</keyword>
<protein>
    <submittedName>
        <fullName evidence="2">Uncharacterized protein</fullName>
    </submittedName>
</protein>
<gene>
    <name evidence="2" type="ORF">MG293_000020</name>
</gene>
<evidence type="ECO:0000256" key="1">
    <source>
        <dbReference type="SAM" id="Phobius"/>
    </source>
</evidence>